<reference evidence="3 4" key="1">
    <citation type="submission" date="2019-02" db="EMBL/GenBank/DDBJ databases">
        <title>Complete Genome Sequence and Methylome Analysis of Sphaerotilus natans subsp. sulfidivorans D-507.</title>
        <authorList>
            <person name="Fomenkov A."/>
            <person name="Gridneva E."/>
            <person name="Smolyakov D."/>
            <person name="Dubinina G."/>
            <person name="Vincze T."/>
            <person name="Grabovich M."/>
            <person name="Roberts R.J."/>
        </authorList>
    </citation>
    <scope>NUCLEOTIDE SEQUENCE [LARGE SCALE GENOMIC DNA]</scope>
    <source>
        <strain evidence="3 4">D-507</strain>
    </source>
</reference>
<evidence type="ECO:0000313" key="5">
    <source>
        <dbReference type="Proteomes" id="UP001549111"/>
    </source>
</evidence>
<dbReference type="Pfam" id="PF18798">
    <property type="entry name" value="LPD3"/>
    <property type="match status" value="1"/>
</dbReference>
<dbReference type="EMBL" id="JBEPLS010000012">
    <property type="protein sequence ID" value="MET3605116.1"/>
    <property type="molecule type" value="Genomic_DNA"/>
</dbReference>
<evidence type="ECO:0000313" key="2">
    <source>
        <dbReference type="EMBL" id="MET3605116.1"/>
    </source>
</evidence>
<dbReference type="EMBL" id="CP035708">
    <property type="protein sequence ID" value="QEN01949.1"/>
    <property type="molecule type" value="Genomic_DNA"/>
</dbReference>
<evidence type="ECO:0000313" key="3">
    <source>
        <dbReference type="EMBL" id="QEN01949.1"/>
    </source>
</evidence>
<reference evidence="2 5" key="2">
    <citation type="submission" date="2024-06" db="EMBL/GenBank/DDBJ databases">
        <title>Genomic Encyclopedia of Type Strains, Phase IV (KMG-IV): sequencing the most valuable type-strain genomes for metagenomic binning, comparative biology and taxonomic classification.</title>
        <authorList>
            <person name="Goeker M."/>
        </authorList>
    </citation>
    <scope>NUCLEOTIDE SEQUENCE [LARGE SCALE GENOMIC DNA]</scope>
    <source>
        <strain evidence="2 5">D-501</strain>
    </source>
</reference>
<sequence>MTTNWSFGQRAGLFDLPSLPICTLHGDEFGRDLSRKALAKAADHKLRGLQQSAGLFNADTGWMLRINKNGRSKMGDNPQLTPVESQAIAGIERLVEQAVLAETHGDVEHRNPQVLAIHRLYAALEIRGALYRIKWTVKSFAAVVGQGETLHALQAVEIENAPLGTLPAHEAPTVPKPQAQPTTGRAISVRDLLIGAQRHDGSPFG</sequence>
<dbReference type="Proteomes" id="UP000323522">
    <property type="component" value="Chromosome"/>
</dbReference>
<proteinExistence type="predicted"/>
<name>A0A5C1Q4Z6_9BURK</name>
<dbReference type="AlphaFoldDB" id="A0A5C1Q4Z6"/>
<protein>
    <recommendedName>
        <fullName evidence="1">Large polyvalent protein-associated domain-containing protein</fullName>
    </recommendedName>
</protein>
<organism evidence="3 4">
    <name type="scientific">Sphaerotilus sulfidivorans</name>
    <dbReference type="NCBI Taxonomy" id="639200"/>
    <lineage>
        <taxon>Bacteria</taxon>
        <taxon>Pseudomonadati</taxon>
        <taxon>Pseudomonadota</taxon>
        <taxon>Betaproteobacteria</taxon>
        <taxon>Burkholderiales</taxon>
        <taxon>Sphaerotilaceae</taxon>
        <taxon>Sphaerotilus</taxon>
    </lineage>
</organism>
<accession>A0A5C1Q4Z6</accession>
<feature type="domain" description="Large polyvalent protein-associated" evidence="1">
    <location>
        <begin position="35"/>
        <end position="139"/>
    </location>
</feature>
<dbReference type="Proteomes" id="UP001549111">
    <property type="component" value="Unassembled WGS sequence"/>
</dbReference>
<keyword evidence="5" id="KW-1185">Reference proteome</keyword>
<gene>
    <name evidence="2" type="ORF">ABIC99_002941</name>
    <name evidence="3" type="ORF">EWH46_15005</name>
</gene>
<evidence type="ECO:0000259" key="1">
    <source>
        <dbReference type="Pfam" id="PF18798"/>
    </source>
</evidence>
<dbReference type="RefSeq" id="WP_149504602.1">
    <property type="nucleotide sequence ID" value="NZ_CP035708.1"/>
</dbReference>
<dbReference type="InterPro" id="IPR040824">
    <property type="entry name" value="LPD3"/>
</dbReference>
<dbReference type="OrthoDB" id="9813502at2"/>
<dbReference type="KEGG" id="snn:EWH46_15005"/>
<evidence type="ECO:0000313" key="4">
    <source>
        <dbReference type="Proteomes" id="UP000323522"/>
    </source>
</evidence>